<sequence length="72" mass="7992">ASKYFKATVLFGLGKRDLSARAKAINCALLGAKKLIARRLTLDSPLFHRNYGQFSICRSSQRSFGLKISLCI</sequence>
<name>A0A7T8H1E2_CALRO</name>
<dbReference type="Proteomes" id="UP000595437">
    <property type="component" value="Chromosome 11"/>
</dbReference>
<feature type="non-terminal residue" evidence="1">
    <location>
        <position position="1"/>
    </location>
</feature>
<keyword evidence="2" id="KW-1185">Reference proteome</keyword>
<dbReference type="EMBL" id="CP045900">
    <property type="protein sequence ID" value="QQP41643.1"/>
    <property type="molecule type" value="Genomic_DNA"/>
</dbReference>
<reference evidence="2" key="1">
    <citation type="submission" date="2021-01" db="EMBL/GenBank/DDBJ databases">
        <title>Caligus Genome Assembly.</title>
        <authorList>
            <person name="Gallardo-Escarate C."/>
        </authorList>
    </citation>
    <scope>NUCLEOTIDE SEQUENCE [LARGE SCALE GENOMIC DNA]</scope>
</reference>
<proteinExistence type="predicted"/>
<gene>
    <name evidence="1" type="ORF">FKW44_016077</name>
</gene>
<organism evidence="1 2">
    <name type="scientific">Caligus rogercresseyi</name>
    <name type="common">Sea louse</name>
    <dbReference type="NCBI Taxonomy" id="217165"/>
    <lineage>
        <taxon>Eukaryota</taxon>
        <taxon>Metazoa</taxon>
        <taxon>Ecdysozoa</taxon>
        <taxon>Arthropoda</taxon>
        <taxon>Crustacea</taxon>
        <taxon>Multicrustacea</taxon>
        <taxon>Hexanauplia</taxon>
        <taxon>Copepoda</taxon>
        <taxon>Siphonostomatoida</taxon>
        <taxon>Caligidae</taxon>
        <taxon>Caligus</taxon>
    </lineage>
</organism>
<evidence type="ECO:0000313" key="2">
    <source>
        <dbReference type="Proteomes" id="UP000595437"/>
    </source>
</evidence>
<protein>
    <submittedName>
        <fullName evidence="1">Uncharacterized protein</fullName>
    </submittedName>
</protein>
<evidence type="ECO:0000313" key="1">
    <source>
        <dbReference type="EMBL" id="QQP41643.1"/>
    </source>
</evidence>
<dbReference type="AlphaFoldDB" id="A0A7T8H1E2"/>
<accession>A0A7T8H1E2</accession>